<organism evidence="5 6">
    <name type="scientific">Pelotomaculum schinkii</name>
    <dbReference type="NCBI Taxonomy" id="78350"/>
    <lineage>
        <taxon>Bacteria</taxon>
        <taxon>Bacillati</taxon>
        <taxon>Bacillota</taxon>
        <taxon>Clostridia</taxon>
        <taxon>Eubacteriales</taxon>
        <taxon>Desulfotomaculaceae</taxon>
        <taxon>Pelotomaculum</taxon>
    </lineage>
</organism>
<evidence type="ECO:0000259" key="4">
    <source>
        <dbReference type="PROSITE" id="PS51272"/>
    </source>
</evidence>
<evidence type="ECO:0000256" key="2">
    <source>
        <dbReference type="SAM" id="MobiDB-lite"/>
    </source>
</evidence>
<evidence type="ECO:0000313" key="6">
    <source>
        <dbReference type="Proteomes" id="UP000298324"/>
    </source>
</evidence>
<feature type="domain" description="SLH" evidence="4">
    <location>
        <begin position="339"/>
        <end position="402"/>
    </location>
</feature>
<feature type="region of interest" description="Disordered" evidence="2">
    <location>
        <begin position="316"/>
        <end position="339"/>
    </location>
</feature>
<accession>A0A4Y7RHA2</accession>
<dbReference type="InterPro" id="IPR051465">
    <property type="entry name" value="Cell_Envelope_Struct_Comp"/>
</dbReference>
<keyword evidence="3" id="KW-0732">Signal</keyword>
<proteinExistence type="predicted"/>
<feature type="domain" description="SLH" evidence="4">
    <location>
        <begin position="458"/>
        <end position="513"/>
    </location>
</feature>
<dbReference type="AlphaFoldDB" id="A0A4Y7RHA2"/>
<dbReference type="PANTHER" id="PTHR43308">
    <property type="entry name" value="OUTER MEMBRANE PROTEIN ALPHA-RELATED"/>
    <property type="match status" value="1"/>
</dbReference>
<dbReference type="InterPro" id="IPR001119">
    <property type="entry name" value="SLH_dom"/>
</dbReference>
<reference evidence="5 6" key="1">
    <citation type="journal article" date="2018" name="Environ. Microbiol.">
        <title>Novel energy conservation strategies and behaviour of Pelotomaculum schinkii driving syntrophic propionate catabolism.</title>
        <authorList>
            <person name="Hidalgo-Ahumada C.A.P."/>
            <person name="Nobu M.K."/>
            <person name="Narihiro T."/>
            <person name="Tamaki H."/>
            <person name="Liu W.T."/>
            <person name="Kamagata Y."/>
            <person name="Stams A.J.M."/>
            <person name="Imachi H."/>
            <person name="Sousa D.Z."/>
        </authorList>
    </citation>
    <scope>NUCLEOTIDE SEQUENCE [LARGE SCALE GENOMIC DNA]</scope>
    <source>
        <strain evidence="5 6">HH</strain>
    </source>
</reference>
<gene>
    <name evidence="5" type="ORF">Psch_01627</name>
</gene>
<keyword evidence="1" id="KW-0677">Repeat</keyword>
<dbReference type="PANTHER" id="PTHR43308:SF5">
    <property type="entry name" value="S-LAYER PROTEIN _ PEPTIDOGLYCAN ENDO-BETA-N-ACETYLGLUCOSAMINIDASE"/>
    <property type="match status" value="1"/>
</dbReference>
<evidence type="ECO:0000313" key="5">
    <source>
        <dbReference type="EMBL" id="TEB08072.1"/>
    </source>
</evidence>
<keyword evidence="5" id="KW-0326">Glycosidase</keyword>
<feature type="signal peptide" evidence="3">
    <location>
        <begin position="1"/>
        <end position="38"/>
    </location>
</feature>
<dbReference type="RefSeq" id="WP_190239816.1">
    <property type="nucleotide sequence ID" value="NZ_QFGA01000001.1"/>
</dbReference>
<feature type="chain" id="PRO_5021487843" evidence="3">
    <location>
        <begin position="39"/>
        <end position="513"/>
    </location>
</feature>
<feature type="compositionally biased region" description="Low complexity" evidence="2">
    <location>
        <begin position="316"/>
        <end position="331"/>
    </location>
</feature>
<dbReference type="Proteomes" id="UP000298324">
    <property type="component" value="Unassembled WGS sequence"/>
</dbReference>
<dbReference type="EMBL" id="QFGA01000001">
    <property type="protein sequence ID" value="TEB08072.1"/>
    <property type="molecule type" value="Genomic_DNA"/>
</dbReference>
<dbReference type="InterPro" id="IPR036374">
    <property type="entry name" value="OxRdtase_Mopterin-bd_sf"/>
</dbReference>
<dbReference type="GO" id="GO:0008810">
    <property type="term" value="F:cellulase activity"/>
    <property type="evidence" value="ECO:0007669"/>
    <property type="project" value="UniProtKB-EC"/>
</dbReference>
<name>A0A4Y7RHA2_9FIRM</name>
<sequence>MQAISLQRKNWFYGCLIIILGLLLFCMANMMTPATALAAGTDTLEITGDGVTTPLTLTREQLESMKQYQHVYSAINTWPTKKWYVGKGVKLRDLFKQAGMTEEARLIRFTSSDGYVVNLTVKELLEDKRYYFPGLKGNTAKDGDGHIPGSAANPKEVEPILALESVEGSDNPDYMNDLNALLLMLGQRAVTEQNGNLFSKYVNKIEVLTAEPEKWDAPQANPVSGEAPAGSMIALSNAHMDDDKVYYTTDGSTPTLNSPMYNWIARRWWSARADDLGKVNCPVGPINEDTVIKAITIGPGKYDSDVVTFTYQVAGAESEPGTEGPAPGTGEQNKEEEPQQTVNLNDVAGHWALDNIHKLVAQGCISGYPDGSFKPDSTITRAEFAAVLVKAFKLEDNDGKTFTDTAAHWAKDYIASAAANSLVNGYANGAFGPDDLITREQMAVMIVKAAKLAPAAEAPRFADSGSISAWAGEAIAAATENGIMKGYSDNTIRPGGSATRAEAVTVIINALNK</sequence>
<dbReference type="InterPro" id="IPR026876">
    <property type="entry name" value="Fn3_assoc_repeat"/>
</dbReference>
<dbReference type="EC" id="3.2.1.4" evidence="5"/>
<dbReference type="Pfam" id="PF13287">
    <property type="entry name" value="Fn3_assoc"/>
    <property type="match status" value="1"/>
</dbReference>
<comment type="caution">
    <text evidence="5">The sequence shown here is derived from an EMBL/GenBank/DDBJ whole genome shotgun (WGS) entry which is preliminary data.</text>
</comment>
<feature type="domain" description="SLH" evidence="4">
    <location>
        <begin position="403"/>
        <end position="457"/>
    </location>
</feature>
<dbReference type="PROSITE" id="PS51272">
    <property type="entry name" value="SLH"/>
    <property type="match status" value="3"/>
</dbReference>
<dbReference type="Gene3D" id="3.90.420.10">
    <property type="entry name" value="Oxidoreductase, molybdopterin-binding domain"/>
    <property type="match status" value="1"/>
</dbReference>
<keyword evidence="5" id="KW-0378">Hydrolase</keyword>
<protein>
    <submittedName>
        <fullName evidence="5">Endoglucanase</fullName>
        <ecNumber evidence="5">3.2.1.4</ecNumber>
    </submittedName>
</protein>
<keyword evidence="6" id="KW-1185">Reference proteome</keyword>
<dbReference type="Pfam" id="PF00395">
    <property type="entry name" value="SLH"/>
    <property type="match status" value="3"/>
</dbReference>
<evidence type="ECO:0000256" key="1">
    <source>
        <dbReference type="ARBA" id="ARBA00022737"/>
    </source>
</evidence>
<evidence type="ECO:0000256" key="3">
    <source>
        <dbReference type="SAM" id="SignalP"/>
    </source>
</evidence>
<dbReference type="SUPFAM" id="SSF56524">
    <property type="entry name" value="Oxidoreductase molybdopterin-binding domain"/>
    <property type="match status" value="1"/>
</dbReference>